<protein>
    <recommendedName>
        <fullName evidence="5">Secreted protein with PEP-CTERM sorting signal</fullName>
    </recommendedName>
</protein>
<feature type="region of interest" description="Disordered" evidence="1">
    <location>
        <begin position="62"/>
        <end position="87"/>
    </location>
</feature>
<evidence type="ECO:0000256" key="1">
    <source>
        <dbReference type="SAM" id="MobiDB-lite"/>
    </source>
</evidence>
<comment type="caution">
    <text evidence="3">The sequence shown here is derived from an EMBL/GenBank/DDBJ whole genome shotgun (WGS) entry which is preliminary data.</text>
</comment>
<feature type="compositionally biased region" description="Low complexity" evidence="1">
    <location>
        <begin position="70"/>
        <end position="87"/>
    </location>
</feature>
<evidence type="ECO:0000313" key="4">
    <source>
        <dbReference type="Proteomes" id="UP001550739"/>
    </source>
</evidence>
<gene>
    <name evidence="3" type="ORF">AB0E89_34430</name>
</gene>
<keyword evidence="2" id="KW-0472">Membrane</keyword>
<keyword evidence="4" id="KW-1185">Reference proteome</keyword>
<evidence type="ECO:0008006" key="5">
    <source>
        <dbReference type="Google" id="ProtNLM"/>
    </source>
</evidence>
<sequence length="87" mass="8860">MLRHEFRPGRLVAGAFFALAGVIYAGDAGGLWETPWFVVIPVVVAGLCLAGATGAVARTIRRRRGPSRHAAATGTGTGAGADTDTAP</sequence>
<keyword evidence="2" id="KW-0812">Transmembrane</keyword>
<reference evidence="3 4" key="1">
    <citation type="submission" date="2024-06" db="EMBL/GenBank/DDBJ databases">
        <title>The Natural Products Discovery Center: Release of the First 8490 Sequenced Strains for Exploring Actinobacteria Biosynthetic Diversity.</title>
        <authorList>
            <person name="Kalkreuter E."/>
            <person name="Kautsar S.A."/>
            <person name="Yang D."/>
            <person name="Bader C.D."/>
            <person name="Teijaro C.N."/>
            <person name="Fluegel L."/>
            <person name="Davis C.M."/>
            <person name="Simpson J.R."/>
            <person name="Lauterbach L."/>
            <person name="Steele A.D."/>
            <person name="Gui C."/>
            <person name="Meng S."/>
            <person name="Li G."/>
            <person name="Viehrig K."/>
            <person name="Ye F."/>
            <person name="Su P."/>
            <person name="Kiefer A.F."/>
            <person name="Nichols A."/>
            <person name="Cepeda A.J."/>
            <person name="Yan W."/>
            <person name="Fan B."/>
            <person name="Jiang Y."/>
            <person name="Adhikari A."/>
            <person name="Zheng C.-J."/>
            <person name="Schuster L."/>
            <person name="Cowan T.M."/>
            <person name="Smanski M.J."/>
            <person name="Chevrette M.G."/>
            <person name="De Carvalho L.P.S."/>
            <person name="Shen B."/>
        </authorList>
    </citation>
    <scope>NUCLEOTIDE SEQUENCE [LARGE SCALE GENOMIC DNA]</scope>
    <source>
        <strain evidence="3 4">NPDC033843</strain>
    </source>
</reference>
<dbReference type="EMBL" id="JBEZVE010000021">
    <property type="protein sequence ID" value="MEU3785577.1"/>
    <property type="molecule type" value="Genomic_DNA"/>
</dbReference>
<organism evidence="3 4">
    <name type="scientific">Streptomyces sp. 900129855</name>
    <dbReference type="NCBI Taxonomy" id="3155129"/>
    <lineage>
        <taxon>Bacteria</taxon>
        <taxon>Bacillati</taxon>
        <taxon>Actinomycetota</taxon>
        <taxon>Actinomycetes</taxon>
        <taxon>Kitasatosporales</taxon>
        <taxon>Streptomycetaceae</taxon>
        <taxon>Streptomyces</taxon>
    </lineage>
</organism>
<evidence type="ECO:0000256" key="2">
    <source>
        <dbReference type="SAM" id="Phobius"/>
    </source>
</evidence>
<accession>A0ABV2ZSL9</accession>
<name>A0ABV2ZSL9_9ACTN</name>
<proteinExistence type="predicted"/>
<feature type="transmembrane region" description="Helical" evidence="2">
    <location>
        <begin position="35"/>
        <end position="57"/>
    </location>
</feature>
<keyword evidence="2" id="KW-1133">Transmembrane helix</keyword>
<evidence type="ECO:0000313" key="3">
    <source>
        <dbReference type="EMBL" id="MEU3785577.1"/>
    </source>
</evidence>
<dbReference type="RefSeq" id="WP_334577747.1">
    <property type="nucleotide sequence ID" value="NZ_JBEZVE010000021.1"/>
</dbReference>
<dbReference type="Proteomes" id="UP001550739">
    <property type="component" value="Unassembled WGS sequence"/>
</dbReference>